<evidence type="ECO:0000313" key="2">
    <source>
        <dbReference type="RefSeq" id="XP_059599612.1"/>
    </source>
</evidence>
<name>A0AAJ8BLZ7_ASPNG</name>
<feature type="region of interest" description="Disordered" evidence="1">
    <location>
        <begin position="1"/>
        <end position="26"/>
    </location>
</feature>
<sequence>MERSNRTSQERKKQEAKRKNDTLPWRASDTLEHHSSTFYIFCNIDYIDNPIDQDLTISSPFI</sequence>
<dbReference type="AlphaFoldDB" id="A0AAJ8BLZ7"/>
<reference evidence="2" key="1">
    <citation type="submission" date="2025-02" db="EMBL/GenBank/DDBJ databases">
        <authorList>
            <consortium name="NCBI Genome Project"/>
        </authorList>
    </citation>
    <scope>NUCLEOTIDE SEQUENCE</scope>
</reference>
<reference evidence="2" key="2">
    <citation type="submission" date="2025-08" db="UniProtKB">
        <authorList>
            <consortium name="RefSeq"/>
        </authorList>
    </citation>
    <scope>IDENTIFICATION</scope>
</reference>
<organism evidence="2">
    <name type="scientific">Aspergillus niger</name>
    <dbReference type="NCBI Taxonomy" id="5061"/>
    <lineage>
        <taxon>Eukaryota</taxon>
        <taxon>Fungi</taxon>
        <taxon>Dikarya</taxon>
        <taxon>Ascomycota</taxon>
        <taxon>Pezizomycotina</taxon>
        <taxon>Eurotiomycetes</taxon>
        <taxon>Eurotiomycetidae</taxon>
        <taxon>Eurotiales</taxon>
        <taxon>Aspergillaceae</taxon>
        <taxon>Aspergillus</taxon>
        <taxon>Aspergillus subgen. Circumdati</taxon>
    </lineage>
</organism>
<feature type="compositionally biased region" description="Basic and acidic residues" evidence="1">
    <location>
        <begin position="1"/>
        <end position="21"/>
    </location>
</feature>
<dbReference type="GeneID" id="84589907"/>
<gene>
    <name evidence="2" type="ORF">An01g04070</name>
</gene>
<dbReference type="VEuPathDB" id="FungiDB:An01g04070"/>
<protein>
    <submittedName>
        <fullName evidence="2">Uncharacterized protein</fullName>
    </submittedName>
</protein>
<evidence type="ECO:0000256" key="1">
    <source>
        <dbReference type="SAM" id="MobiDB-lite"/>
    </source>
</evidence>
<proteinExistence type="predicted"/>
<dbReference type="RefSeq" id="XP_059599612.1">
    <property type="nucleotide sequence ID" value="XM_059747340.1"/>
</dbReference>
<dbReference type="KEGG" id="ang:An01g04070"/>
<accession>A0AAJ8BLZ7</accession>